<dbReference type="Proteomes" id="UP001154078">
    <property type="component" value="Chromosome 4"/>
</dbReference>
<proteinExistence type="predicted"/>
<feature type="compositionally biased region" description="Polar residues" evidence="2">
    <location>
        <begin position="447"/>
        <end position="457"/>
    </location>
</feature>
<evidence type="ECO:0000313" key="4">
    <source>
        <dbReference type="Proteomes" id="UP001154078"/>
    </source>
</evidence>
<gene>
    <name evidence="3" type="ORF">MELIAE_LOCUS7214</name>
</gene>
<dbReference type="EMBL" id="OV121135">
    <property type="protein sequence ID" value="CAH0555987.1"/>
    <property type="molecule type" value="Genomic_DNA"/>
</dbReference>
<feature type="compositionally biased region" description="Basic and acidic residues" evidence="2">
    <location>
        <begin position="435"/>
        <end position="446"/>
    </location>
</feature>
<feature type="compositionally biased region" description="Basic and acidic residues" evidence="2">
    <location>
        <begin position="461"/>
        <end position="494"/>
    </location>
</feature>
<keyword evidence="1" id="KW-0175">Coiled coil</keyword>
<feature type="region of interest" description="Disordered" evidence="2">
    <location>
        <begin position="409"/>
        <end position="512"/>
    </location>
</feature>
<sequence length="556" mass="63233">MVRENARVKKTVSSLSSFISEQWLNYRKHFCKNPNSNEGKIWKGDELCQEIFAETTSNCSQTSLHQKKDTYTKNSRHTYVVSSAHSSNMDSSSSDEKKIGKTGNLYNDQPMLNTSSTYYCDCTLDKKKEKCCPKIKLQVRKTAKKENSSQSCNLGCQCACAFDGPDVKCKHKDCPHSKKKKKKCCNCCSKASFSSGKTSCSCDSRTKVKGKCSKSELKRLEKQRKKEEKECKKALKKKKSKTSGCKSCKCLPPCLDGSATLSQCCNKGDGKCYCKSCKKKKRCKKTESKCCCNSKKGKVALGSSKTNVENYNAQVCQSPGGAKNSNTLVYPKDDKDTLDSVRMMIKMESRQNYRNINNILNELKKQRKDIEELKKMCVRTHSNSDKRKNSKGNNMYTTCGYAYGIGNPTAPKHPKNVLEGEQPEMKRNSSPNKVADQENRSHRLADQENQPRTQENYRNFRVMEPEKKPHKHESSPERSDRAPPKLGFNDDKNTRTPSPEKMPQTKGMPSNYTKYLVKNIEKSDDGRKSEVYTFNNWSSQPKKPEAKKRHFWGKKK</sequence>
<protein>
    <submittedName>
        <fullName evidence="3">Uncharacterized protein</fullName>
    </submittedName>
</protein>
<evidence type="ECO:0000256" key="2">
    <source>
        <dbReference type="SAM" id="MobiDB-lite"/>
    </source>
</evidence>
<keyword evidence="4" id="KW-1185">Reference proteome</keyword>
<organism evidence="3 4">
    <name type="scientific">Brassicogethes aeneus</name>
    <name type="common">Rape pollen beetle</name>
    <name type="synonym">Meligethes aeneus</name>
    <dbReference type="NCBI Taxonomy" id="1431903"/>
    <lineage>
        <taxon>Eukaryota</taxon>
        <taxon>Metazoa</taxon>
        <taxon>Ecdysozoa</taxon>
        <taxon>Arthropoda</taxon>
        <taxon>Hexapoda</taxon>
        <taxon>Insecta</taxon>
        <taxon>Pterygota</taxon>
        <taxon>Neoptera</taxon>
        <taxon>Endopterygota</taxon>
        <taxon>Coleoptera</taxon>
        <taxon>Polyphaga</taxon>
        <taxon>Cucujiformia</taxon>
        <taxon>Nitidulidae</taxon>
        <taxon>Meligethinae</taxon>
        <taxon>Brassicogethes</taxon>
    </lineage>
</organism>
<evidence type="ECO:0000256" key="1">
    <source>
        <dbReference type="SAM" id="Coils"/>
    </source>
</evidence>
<feature type="compositionally biased region" description="Basic residues" evidence="2">
    <location>
        <begin position="545"/>
        <end position="556"/>
    </location>
</feature>
<dbReference type="AlphaFoldDB" id="A0A9P0B666"/>
<evidence type="ECO:0000313" key="3">
    <source>
        <dbReference type="EMBL" id="CAH0555987.1"/>
    </source>
</evidence>
<dbReference type="OrthoDB" id="6746341at2759"/>
<feature type="region of interest" description="Disordered" evidence="2">
    <location>
        <begin position="82"/>
        <end position="104"/>
    </location>
</feature>
<reference evidence="3" key="1">
    <citation type="submission" date="2021-12" db="EMBL/GenBank/DDBJ databases">
        <authorList>
            <person name="King R."/>
        </authorList>
    </citation>
    <scope>NUCLEOTIDE SEQUENCE</scope>
</reference>
<name>A0A9P0B666_BRAAE</name>
<feature type="region of interest" description="Disordered" evidence="2">
    <location>
        <begin position="535"/>
        <end position="556"/>
    </location>
</feature>
<feature type="compositionally biased region" description="Low complexity" evidence="2">
    <location>
        <begin position="82"/>
        <end position="92"/>
    </location>
</feature>
<feature type="coiled-coil region" evidence="1">
    <location>
        <begin position="210"/>
        <end position="237"/>
    </location>
</feature>
<feature type="coiled-coil region" evidence="1">
    <location>
        <begin position="346"/>
        <end position="380"/>
    </location>
</feature>
<accession>A0A9P0B666</accession>